<evidence type="ECO:0000313" key="3">
    <source>
        <dbReference type="Proteomes" id="UP001634007"/>
    </source>
</evidence>
<dbReference type="PANTHER" id="PTHR46162:SF65">
    <property type="entry name" value="F9D12.8 PROTEIN-RELATED"/>
    <property type="match status" value="1"/>
</dbReference>
<feature type="domain" description="MATH" evidence="1">
    <location>
        <begin position="174"/>
        <end position="296"/>
    </location>
</feature>
<dbReference type="SMART" id="SM00061">
    <property type="entry name" value="MATH"/>
    <property type="match status" value="2"/>
</dbReference>
<dbReference type="PANTHER" id="PTHR46162">
    <property type="entry name" value="TRAF-LIKE FAMILY PROTEIN"/>
    <property type="match status" value="1"/>
</dbReference>
<dbReference type="EMBL" id="JBJKBG010000011">
    <property type="protein sequence ID" value="KAL3714572.1"/>
    <property type="molecule type" value="Genomic_DNA"/>
</dbReference>
<organism evidence="2 3">
    <name type="scientific">Eucalyptus globulus</name>
    <name type="common">Tasmanian blue gum</name>
    <dbReference type="NCBI Taxonomy" id="34317"/>
    <lineage>
        <taxon>Eukaryota</taxon>
        <taxon>Viridiplantae</taxon>
        <taxon>Streptophyta</taxon>
        <taxon>Embryophyta</taxon>
        <taxon>Tracheophyta</taxon>
        <taxon>Spermatophyta</taxon>
        <taxon>Magnoliopsida</taxon>
        <taxon>eudicotyledons</taxon>
        <taxon>Gunneridae</taxon>
        <taxon>Pentapetalae</taxon>
        <taxon>rosids</taxon>
        <taxon>malvids</taxon>
        <taxon>Myrtales</taxon>
        <taxon>Myrtaceae</taxon>
        <taxon>Myrtoideae</taxon>
        <taxon>Eucalypteae</taxon>
        <taxon>Eucalyptus</taxon>
    </lineage>
</organism>
<gene>
    <name evidence="2" type="ORF">ACJRO7_006481</name>
</gene>
<proteinExistence type="predicted"/>
<dbReference type="Proteomes" id="UP001634007">
    <property type="component" value="Unassembled WGS sequence"/>
</dbReference>
<dbReference type="Gene3D" id="2.60.210.10">
    <property type="entry name" value="Apoptosis, Tumor Necrosis Factor Receptor Associated Protein 2, Chain A"/>
    <property type="match status" value="2"/>
</dbReference>
<evidence type="ECO:0000313" key="2">
    <source>
        <dbReference type="EMBL" id="KAL3714572.1"/>
    </source>
</evidence>
<dbReference type="Pfam" id="PF22486">
    <property type="entry name" value="MATH_2"/>
    <property type="match status" value="2"/>
</dbReference>
<sequence length="306" mass="34573">MTSLETCNEANPVVTKEIRDVAPADYVLTIKSFSSFAKNNIEKHESEEFEVGGYKWKLIIYPQEDKSQEGKDHISVYLAVLGMSPPQHGGPIHVAVRFSLRDQFHNKYFTEQGRVMRVHALKAEWGIPRYMPLETFIDKSKGYLVDDTCVFGVEVFIIKNSGVAECLTLKESTPCTHEWNICRLSSLGDTCLYSDAFTTGDYKWKVLLYPRGDSACRGENLSVFLSLVDSDKLASGQKVNVEYGIRLKRQCKEVQSKDATSWFSSSASEWGWPSFMPLKTVPECQTDHSWVIETKVKVLGTTSKLP</sequence>
<dbReference type="SUPFAM" id="SSF49599">
    <property type="entry name" value="TRAF domain-like"/>
    <property type="match status" value="2"/>
</dbReference>
<accession>A0ABD3ILL5</accession>
<dbReference type="InterPro" id="IPR008974">
    <property type="entry name" value="TRAF-like"/>
</dbReference>
<dbReference type="AlphaFoldDB" id="A0ABD3ILL5"/>
<comment type="caution">
    <text evidence="2">The sequence shown here is derived from an EMBL/GenBank/DDBJ whole genome shotgun (WGS) entry which is preliminary data.</text>
</comment>
<protein>
    <recommendedName>
        <fullName evidence="1">MATH domain-containing protein</fullName>
    </recommendedName>
</protein>
<reference evidence="2 3" key="1">
    <citation type="submission" date="2024-11" db="EMBL/GenBank/DDBJ databases">
        <title>Chromosome-level genome assembly of Eucalyptus globulus Labill. provides insights into its genome evolution.</title>
        <authorList>
            <person name="Li X."/>
        </authorList>
    </citation>
    <scope>NUCLEOTIDE SEQUENCE [LARGE SCALE GENOMIC DNA]</scope>
    <source>
        <strain evidence="2">CL2024</strain>
        <tissue evidence="2">Fresh tender leaves</tissue>
    </source>
</reference>
<dbReference type="PROSITE" id="PS50144">
    <property type="entry name" value="MATH"/>
    <property type="match status" value="2"/>
</dbReference>
<feature type="domain" description="MATH" evidence="1">
    <location>
        <begin position="23"/>
        <end position="155"/>
    </location>
</feature>
<keyword evidence="3" id="KW-1185">Reference proteome</keyword>
<evidence type="ECO:0000259" key="1">
    <source>
        <dbReference type="PROSITE" id="PS50144"/>
    </source>
</evidence>
<name>A0ABD3ILL5_EUCGL</name>
<dbReference type="CDD" id="cd00121">
    <property type="entry name" value="MATH"/>
    <property type="match status" value="2"/>
</dbReference>
<dbReference type="InterPro" id="IPR002083">
    <property type="entry name" value="MATH/TRAF_dom"/>
</dbReference>